<sequence length="620" mass="69376">MNTLLSVRLVTRLITLLLARFPPWCLLINYLLSLQGCLPHILHRKDAATCAKLRRVHHVRVFHGHPGGEVASSLHDIKGGVHLPAANRRKVSDMQFIVTSWTGTKRGATYKVRFFTPEQGRQFEGGESKRGQLHATEGGENGRGAGATERHTPKQQTQTQTRNPRLFETTAKTNDHDREECKTYEQSLHKKNIHAILLCGGIGQRTELASRKQFLKLNDVPLFVYSFNLFVKCNLIKAITLVCDPNYFQHVIESINRHNASLLRRKHQRGFLRRGHSKNVLASSGEQSEGDASGALHFLKKNKYILYDNEKGKCVTNLDELLSDVTATKGQYVSEVDEVDEVKPGDVNSNRYKLIRLVESGRERADSLLNALRGLDLRVQTGEYISQLLRGGGTDEAEKGDGADKGDKSDGVDGGHPADCTPISHILVHDGARPFLSELDLFNLIYMATIGRNAILGSRATDTIKRIGTEQQGESCPRVKAHMDRQFIFAAQTPQIFSSQALLQVCAKLPSRRGGETPEGSRAFTDTSSLFQHVTKKKVFALQAKFPNFKITTPTDVFLAIFLMGCIFKTSHSDVDMGMFKETFVNSPSSCVPANQLNDHFFYHSLGGKQRVLYRHFYYE</sequence>
<feature type="region of interest" description="Disordered" evidence="4">
    <location>
        <begin position="390"/>
        <end position="416"/>
    </location>
</feature>
<evidence type="ECO:0000313" key="6">
    <source>
        <dbReference type="Proteomes" id="UP000779233"/>
    </source>
</evidence>
<evidence type="ECO:0000256" key="4">
    <source>
        <dbReference type="SAM" id="MobiDB-lite"/>
    </source>
</evidence>
<feature type="region of interest" description="Disordered" evidence="4">
    <location>
        <begin position="121"/>
        <end position="166"/>
    </location>
</feature>
<dbReference type="GO" id="GO:0008299">
    <property type="term" value="P:isoprenoid biosynthetic process"/>
    <property type="evidence" value="ECO:0007669"/>
    <property type="project" value="InterPro"/>
</dbReference>
<dbReference type="EMBL" id="CAJZCX010000015">
    <property type="protein sequence ID" value="CAG9484038.1"/>
    <property type="molecule type" value="Genomic_DNA"/>
</dbReference>
<dbReference type="PROSITE" id="PS01295">
    <property type="entry name" value="ISPD"/>
    <property type="match status" value="1"/>
</dbReference>
<dbReference type="InterPro" id="IPR034683">
    <property type="entry name" value="IspD/TarI"/>
</dbReference>
<keyword evidence="2" id="KW-0808">Transferase</keyword>
<name>A0A8S4HGP7_PLAVI</name>
<feature type="compositionally biased region" description="Polar residues" evidence="4">
    <location>
        <begin position="154"/>
        <end position="163"/>
    </location>
</feature>
<dbReference type="VEuPathDB" id="PlasmoDB:PVPAM_020015700"/>
<dbReference type="InterPro" id="IPR029044">
    <property type="entry name" value="Nucleotide-diphossugar_trans"/>
</dbReference>
<dbReference type="GO" id="GO:0050518">
    <property type="term" value="F:2-C-methyl-D-erythritol 4-phosphate cytidylyltransferase activity"/>
    <property type="evidence" value="ECO:0007669"/>
    <property type="project" value="TreeGrafter"/>
</dbReference>
<feature type="compositionally biased region" description="Basic and acidic residues" evidence="4">
    <location>
        <begin position="396"/>
        <end position="413"/>
    </location>
</feature>
<evidence type="ECO:0000256" key="3">
    <source>
        <dbReference type="ARBA" id="ARBA00022695"/>
    </source>
</evidence>
<evidence type="ECO:0000313" key="5">
    <source>
        <dbReference type="EMBL" id="CAG9484038.1"/>
    </source>
</evidence>
<evidence type="ECO:0000256" key="2">
    <source>
        <dbReference type="ARBA" id="ARBA00022679"/>
    </source>
</evidence>
<dbReference type="InterPro" id="IPR050088">
    <property type="entry name" value="IspD/TarI_cytidylyltransf_bact"/>
</dbReference>
<dbReference type="Proteomes" id="UP000779233">
    <property type="component" value="Unassembled WGS sequence"/>
</dbReference>
<accession>A0A8S4HGP7</accession>
<evidence type="ECO:0000256" key="1">
    <source>
        <dbReference type="ARBA" id="ARBA00009789"/>
    </source>
</evidence>
<comment type="caution">
    <text evidence="5">The sequence shown here is derived from an EMBL/GenBank/DDBJ whole genome shotgun (WGS) entry which is preliminary data.</text>
</comment>
<dbReference type="SUPFAM" id="SSF53448">
    <property type="entry name" value="Nucleotide-diphospho-sugar transferases"/>
    <property type="match status" value="1"/>
</dbReference>
<dbReference type="Pfam" id="PF01128">
    <property type="entry name" value="IspD"/>
    <property type="match status" value="1"/>
</dbReference>
<dbReference type="InterPro" id="IPR018294">
    <property type="entry name" value="ISPD_synthase_CS"/>
</dbReference>
<keyword evidence="3" id="KW-0548">Nucleotidyltransferase</keyword>
<gene>
    <name evidence="5" type="ORF">PVW1_020015600</name>
</gene>
<protein>
    <submittedName>
        <fullName evidence="5">(malaria parasite P. vivax) hypothetical protein</fullName>
    </submittedName>
</protein>
<reference evidence="5" key="1">
    <citation type="submission" date="2021-09" db="EMBL/GenBank/DDBJ databases">
        <authorList>
            <consortium name="Pathogen Informatics"/>
        </authorList>
    </citation>
    <scope>NUCLEOTIDE SEQUENCE</scope>
    <source>
        <strain evidence="5">PvW1</strain>
    </source>
</reference>
<dbReference type="AlphaFoldDB" id="A0A8S4HGP7"/>
<organism evidence="5 6">
    <name type="scientific">Plasmodium vivax</name>
    <name type="common">malaria parasite P. vivax</name>
    <dbReference type="NCBI Taxonomy" id="5855"/>
    <lineage>
        <taxon>Eukaryota</taxon>
        <taxon>Sar</taxon>
        <taxon>Alveolata</taxon>
        <taxon>Apicomplexa</taxon>
        <taxon>Aconoidasida</taxon>
        <taxon>Haemosporida</taxon>
        <taxon>Plasmodiidae</taxon>
        <taxon>Plasmodium</taxon>
        <taxon>Plasmodium (Plasmodium)</taxon>
    </lineage>
</organism>
<dbReference type="Gene3D" id="3.90.550.10">
    <property type="entry name" value="Spore Coat Polysaccharide Biosynthesis Protein SpsA, Chain A"/>
    <property type="match status" value="2"/>
</dbReference>
<proteinExistence type="inferred from homology"/>
<dbReference type="PANTHER" id="PTHR32125:SF4">
    <property type="entry name" value="2-C-METHYL-D-ERYTHRITOL 4-PHOSPHATE CYTIDYLYLTRANSFERASE, CHLOROPLASTIC"/>
    <property type="match status" value="1"/>
</dbReference>
<comment type="similarity">
    <text evidence="1">Belongs to the IspD/TarI cytidylyltransferase family. IspD subfamily.</text>
</comment>
<dbReference type="PANTHER" id="PTHR32125">
    <property type="entry name" value="2-C-METHYL-D-ERYTHRITOL 4-PHOSPHATE CYTIDYLYLTRANSFERASE, CHLOROPLASTIC"/>
    <property type="match status" value="1"/>
</dbReference>